<keyword evidence="10" id="KW-1185">Reference proteome</keyword>
<keyword evidence="3" id="KW-1003">Cell membrane</keyword>
<dbReference type="PANTHER" id="PTHR34582">
    <property type="entry name" value="UPF0702 TRANSMEMBRANE PROTEIN YCAP"/>
    <property type="match status" value="1"/>
</dbReference>
<organism evidence="9 10">
    <name type="scientific">Anaerocolumna aminovalerica</name>
    <dbReference type="NCBI Taxonomy" id="1527"/>
    <lineage>
        <taxon>Bacteria</taxon>
        <taxon>Bacillati</taxon>
        <taxon>Bacillota</taxon>
        <taxon>Clostridia</taxon>
        <taxon>Lachnospirales</taxon>
        <taxon>Lachnospiraceae</taxon>
        <taxon>Anaerocolumna</taxon>
    </lineage>
</organism>
<keyword evidence="5 7" id="KW-1133">Transmembrane helix</keyword>
<feature type="transmembrane region" description="Helical" evidence="7">
    <location>
        <begin position="6"/>
        <end position="24"/>
    </location>
</feature>
<evidence type="ECO:0000256" key="4">
    <source>
        <dbReference type="ARBA" id="ARBA00022692"/>
    </source>
</evidence>
<dbReference type="EMBL" id="FOWD01000013">
    <property type="protein sequence ID" value="SFO21907.1"/>
    <property type="molecule type" value="Genomic_DNA"/>
</dbReference>
<dbReference type="GO" id="GO:0005886">
    <property type="term" value="C:plasma membrane"/>
    <property type="evidence" value="ECO:0007669"/>
    <property type="project" value="UniProtKB-SubCell"/>
</dbReference>
<dbReference type="Gene3D" id="3.30.240.20">
    <property type="entry name" value="bsu07140 like domains"/>
    <property type="match status" value="2"/>
</dbReference>
<proteinExistence type="inferred from homology"/>
<accession>A0A1I5FDT2</accession>
<keyword evidence="4 7" id="KW-0812">Transmembrane</keyword>
<dbReference type="STRING" id="1527.SAMN04489757_11372"/>
<dbReference type="Proteomes" id="UP000198806">
    <property type="component" value="Unassembled WGS sequence"/>
</dbReference>
<feature type="transmembrane region" description="Helical" evidence="7">
    <location>
        <begin position="61"/>
        <end position="79"/>
    </location>
</feature>
<reference evidence="9 10" key="1">
    <citation type="submission" date="2016-10" db="EMBL/GenBank/DDBJ databases">
        <authorList>
            <person name="de Groot N.N."/>
        </authorList>
    </citation>
    <scope>NUCLEOTIDE SEQUENCE [LARGE SCALE GENOMIC DNA]</scope>
    <source>
        <strain evidence="9 10">DSM 1283</strain>
    </source>
</reference>
<comment type="subcellular location">
    <subcellularLocation>
        <location evidence="1">Cell membrane</location>
        <topology evidence="1">Multi-pass membrane protein</topology>
    </subcellularLocation>
</comment>
<name>A0A1I5FDT2_9FIRM</name>
<evidence type="ECO:0000256" key="3">
    <source>
        <dbReference type="ARBA" id="ARBA00022475"/>
    </source>
</evidence>
<dbReference type="InterPro" id="IPR007353">
    <property type="entry name" value="DUF421"/>
</dbReference>
<evidence type="ECO:0000256" key="1">
    <source>
        <dbReference type="ARBA" id="ARBA00004651"/>
    </source>
</evidence>
<dbReference type="OrthoDB" id="9778331at2"/>
<keyword evidence="6 7" id="KW-0472">Membrane</keyword>
<evidence type="ECO:0000259" key="8">
    <source>
        <dbReference type="Pfam" id="PF04239"/>
    </source>
</evidence>
<evidence type="ECO:0000256" key="5">
    <source>
        <dbReference type="ARBA" id="ARBA00022989"/>
    </source>
</evidence>
<dbReference type="InterPro" id="IPR023090">
    <property type="entry name" value="UPF0702_alpha/beta_dom_sf"/>
</dbReference>
<feature type="domain" description="YetF C-terminal" evidence="8">
    <location>
        <begin position="80"/>
        <end position="212"/>
    </location>
</feature>
<evidence type="ECO:0000256" key="2">
    <source>
        <dbReference type="ARBA" id="ARBA00006448"/>
    </source>
</evidence>
<gene>
    <name evidence="9" type="ORF">SAMN04489757_11372</name>
</gene>
<evidence type="ECO:0000313" key="10">
    <source>
        <dbReference type="Proteomes" id="UP000198806"/>
    </source>
</evidence>
<protein>
    <submittedName>
        <fullName evidence="9">Uncharacterized membrane protein YcaP, DUF421 family</fullName>
    </submittedName>
</protein>
<sequence>MVIEIILTSLGSVAVLFILTKLMGDREMSQLSMFDYVNSITIGSIAAEMATALEGDYLKPLIALIVYGLATLLISYSTCKSILLRRIFVGHPVILYHEGRLYKKNLLKAKLDVNEFLSLCRVSGYFDLKDIHTAILESNGKLSVLPAVKNRPVTPEDLNLSPTQDNILANVIIDGHIMKDNLKATGKNDKWIEKQLSNQKVKSVKDVYLGIYDNENDRLDIYVKLNDKMDGDVFI</sequence>
<comment type="similarity">
    <text evidence="2">Belongs to the UPF0702 family.</text>
</comment>
<dbReference type="PANTHER" id="PTHR34582:SF7">
    <property type="entry name" value="UPF0702 TRANSMEMBRANE PROTEIN YDFS"/>
    <property type="match status" value="1"/>
</dbReference>
<evidence type="ECO:0000256" key="7">
    <source>
        <dbReference type="SAM" id="Phobius"/>
    </source>
</evidence>
<dbReference type="Pfam" id="PF04239">
    <property type="entry name" value="DUF421"/>
    <property type="match status" value="1"/>
</dbReference>
<dbReference type="RefSeq" id="WP_091686327.1">
    <property type="nucleotide sequence ID" value="NZ_BAABFM010000027.1"/>
</dbReference>
<dbReference type="AlphaFoldDB" id="A0A1I5FDT2"/>
<evidence type="ECO:0000256" key="6">
    <source>
        <dbReference type="ARBA" id="ARBA00023136"/>
    </source>
</evidence>
<evidence type="ECO:0000313" key="9">
    <source>
        <dbReference type="EMBL" id="SFO21907.1"/>
    </source>
</evidence>